<reference evidence="1 2" key="1">
    <citation type="submission" date="2023-10" db="EMBL/GenBank/DDBJ databases">
        <title>Draft genome sequence of Xylaria bambusicola isolate GMP-LS, the root and basal stem rot pathogen of sugarcane in Indonesia.</title>
        <authorList>
            <person name="Selvaraj P."/>
            <person name="Muralishankar V."/>
            <person name="Muruganantham S."/>
            <person name="Sp S."/>
            <person name="Haryani S."/>
            <person name="Lau K.J.X."/>
            <person name="Naqvi N.I."/>
        </authorList>
    </citation>
    <scope>NUCLEOTIDE SEQUENCE [LARGE SCALE GENOMIC DNA]</scope>
    <source>
        <strain evidence="1">GMP-LS</strain>
    </source>
</reference>
<evidence type="ECO:0000313" key="1">
    <source>
        <dbReference type="EMBL" id="KAK5627973.1"/>
    </source>
</evidence>
<dbReference type="AlphaFoldDB" id="A0AAN7UFG6"/>
<accession>A0AAN7UFG6</accession>
<evidence type="ECO:0000313" key="2">
    <source>
        <dbReference type="Proteomes" id="UP001305414"/>
    </source>
</evidence>
<dbReference type="EMBL" id="JAWHQM010000006">
    <property type="protein sequence ID" value="KAK5627973.1"/>
    <property type="molecule type" value="Genomic_DNA"/>
</dbReference>
<organism evidence="1 2">
    <name type="scientific">Xylaria bambusicola</name>
    <dbReference type="NCBI Taxonomy" id="326684"/>
    <lineage>
        <taxon>Eukaryota</taxon>
        <taxon>Fungi</taxon>
        <taxon>Dikarya</taxon>
        <taxon>Ascomycota</taxon>
        <taxon>Pezizomycotina</taxon>
        <taxon>Sordariomycetes</taxon>
        <taxon>Xylariomycetidae</taxon>
        <taxon>Xylariales</taxon>
        <taxon>Xylariaceae</taxon>
        <taxon>Xylaria</taxon>
    </lineage>
</organism>
<proteinExistence type="predicted"/>
<protein>
    <submittedName>
        <fullName evidence="1">Uncharacterized protein</fullName>
    </submittedName>
</protein>
<comment type="caution">
    <text evidence="1">The sequence shown here is derived from an EMBL/GenBank/DDBJ whole genome shotgun (WGS) entry which is preliminary data.</text>
</comment>
<dbReference type="Proteomes" id="UP001305414">
    <property type="component" value="Unassembled WGS sequence"/>
</dbReference>
<keyword evidence="2" id="KW-1185">Reference proteome</keyword>
<sequence>MSLYTSKIYWFSGNHHSVVLLVREWSSKWLVLDVNLQWGDLSVISGLEELASFDVIHPTPGYFIVSQSTPEEVDNGKREDVFN</sequence>
<name>A0AAN7UFG6_9PEZI</name>
<gene>
    <name evidence="1" type="ORF">RRF57_003688</name>
</gene>